<organism evidence="2 3">
    <name type="scientific">Algoriphagus confluentis</name>
    <dbReference type="NCBI Taxonomy" id="1697556"/>
    <lineage>
        <taxon>Bacteria</taxon>
        <taxon>Pseudomonadati</taxon>
        <taxon>Bacteroidota</taxon>
        <taxon>Cytophagia</taxon>
        <taxon>Cytophagales</taxon>
        <taxon>Cyclobacteriaceae</taxon>
        <taxon>Algoriphagus</taxon>
    </lineage>
</organism>
<reference evidence="2 3" key="1">
    <citation type="submission" date="2023-08" db="EMBL/GenBank/DDBJ databases">
        <title>Draft genome sequence of Algoriphagus confluentis.</title>
        <authorList>
            <person name="Takatani N."/>
            <person name="Hosokawa M."/>
            <person name="Sawabe T."/>
        </authorList>
    </citation>
    <scope>NUCLEOTIDE SEQUENCE [LARGE SCALE GENOMIC DNA]</scope>
    <source>
        <strain evidence="2 3">NBRC 111222</strain>
    </source>
</reference>
<feature type="chain" id="PRO_5045945827" description="DUF2946 domain-containing protein" evidence="1">
    <location>
        <begin position="22"/>
        <end position="137"/>
    </location>
</feature>
<name>A0ABQ6PHN7_9BACT</name>
<feature type="signal peptide" evidence="1">
    <location>
        <begin position="1"/>
        <end position="21"/>
    </location>
</feature>
<keyword evidence="1" id="KW-0732">Signal</keyword>
<accession>A0ABQ6PHN7</accession>
<sequence>MKASVSILMALLVFFASVGMAKTTHFCMGMEMKSELGFGEKHVDCGMNMPMDHSENDTDNQHDPNSCCENVTTQLQVDDEVSLKKAEIQFNLTFAVALIQVFVFSLDLTTAENTPLPDYLPPPIEQDLQVLYQSFLI</sequence>
<dbReference type="EMBL" id="BTPD01000001">
    <property type="protein sequence ID" value="GMQ27396.1"/>
    <property type="molecule type" value="Genomic_DNA"/>
</dbReference>
<dbReference type="Pfam" id="PF26622">
    <property type="entry name" value="DUF8199"/>
    <property type="match status" value="1"/>
</dbReference>
<dbReference type="Proteomes" id="UP001338309">
    <property type="component" value="Unassembled WGS sequence"/>
</dbReference>
<evidence type="ECO:0000313" key="2">
    <source>
        <dbReference type="EMBL" id="GMQ27396.1"/>
    </source>
</evidence>
<comment type="caution">
    <text evidence="2">The sequence shown here is derived from an EMBL/GenBank/DDBJ whole genome shotgun (WGS) entry which is preliminary data.</text>
</comment>
<protein>
    <recommendedName>
        <fullName evidence="4">DUF2946 domain-containing protein</fullName>
    </recommendedName>
</protein>
<dbReference type="InterPro" id="IPR058512">
    <property type="entry name" value="DUF8199"/>
</dbReference>
<gene>
    <name evidence="2" type="ORF">Aconfl_00380</name>
</gene>
<proteinExistence type="predicted"/>
<dbReference type="NCBIfam" id="NF047658">
    <property type="entry name" value="HYC_CC_PP"/>
    <property type="match status" value="1"/>
</dbReference>
<evidence type="ECO:0008006" key="4">
    <source>
        <dbReference type="Google" id="ProtNLM"/>
    </source>
</evidence>
<keyword evidence="3" id="KW-1185">Reference proteome</keyword>
<dbReference type="InterPro" id="IPR058060">
    <property type="entry name" value="HYC_CC_PP"/>
</dbReference>
<dbReference type="RefSeq" id="WP_338222207.1">
    <property type="nucleotide sequence ID" value="NZ_BTPD01000001.1"/>
</dbReference>
<evidence type="ECO:0000256" key="1">
    <source>
        <dbReference type="SAM" id="SignalP"/>
    </source>
</evidence>
<evidence type="ECO:0000313" key="3">
    <source>
        <dbReference type="Proteomes" id="UP001338309"/>
    </source>
</evidence>